<dbReference type="EMBL" id="VMKJ01000016">
    <property type="protein sequence ID" value="TVO36489.1"/>
    <property type="molecule type" value="Genomic_DNA"/>
</dbReference>
<dbReference type="Pfam" id="PF11060">
    <property type="entry name" value="DUF2861"/>
    <property type="match status" value="1"/>
</dbReference>
<accession>A0A557P756</accession>
<proteinExistence type="predicted"/>
<dbReference type="Proteomes" id="UP000319828">
    <property type="component" value="Unassembled WGS sequence"/>
</dbReference>
<keyword evidence="1" id="KW-0732">Signal</keyword>
<dbReference type="InterPro" id="IPR021290">
    <property type="entry name" value="DUF2861"/>
</dbReference>
<reference evidence="2 3" key="1">
    <citation type="submission" date="2019-07" db="EMBL/GenBank/DDBJ databases">
        <title>The draft genome sequence of Vibrio algivorus M1486.</title>
        <authorList>
            <person name="Meng X."/>
        </authorList>
    </citation>
    <scope>NUCLEOTIDE SEQUENCE [LARGE SCALE GENOMIC DNA]</scope>
    <source>
        <strain evidence="2 3">M1486</strain>
    </source>
</reference>
<comment type="caution">
    <text evidence="2">The sequence shown here is derived from an EMBL/GenBank/DDBJ whole genome shotgun (WGS) entry which is preliminary data.</text>
</comment>
<feature type="chain" id="PRO_5022070913" evidence="1">
    <location>
        <begin position="22"/>
        <end position="288"/>
    </location>
</feature>
<feature type="signal peptide" evidence="1">
    <location>
        <begin position="1"/>
        <end position="21"/>
    </location>
</feature>
<organism evidence="2 3">
    <name type="scientific">Vibrio algivorus</name>
    <dbReference type="NCBI Taxonomy" id="1667024"/>
    <lineage>
        <taxon>Bacteria</taxon>
        <taxon>Pseudomonadati</taxon>
        <taxon>Pseudomonadota</taxon>
        <taxon>Gammaproteobacteria</taxon>
        <taxon>Vibrionales</taxon>
        <taxon>Vibrionaceae</taxon>
        <taxon>Vibrio</taxon>
    </lineage>
</organism>
<evidence type="ECO:0000256" key="1">
    <source>
        <dbReference type="SAM" id="SignalP"/>
    </source>
</evidence>
<evidence type="ECO:0000313" key="3">
    <source>
        <dbReference type="Proteomes" id="UP000319828"/>
    </source>
</evidence>
<sequence>MLLKLKHSLITLSLFAAPIWAANDWFLEQTSLTNAHKFLLEGHLEESFDSMIQAWQQEPQEHMKGHLDQLLLKALDKDCGRSFDHSKLPTWLNKLAIQRQVIQSPGRLSYRLEIDAQTDRELDQILFVQWPEQVLMSNVEAPEKIDDKYWQYRQKVDLNAQLDTGLYKVKIKTKEGEDWESWVLLTHTTSKQTVRWSSKESWVVDKTALLNRYCPLPVMDVALYGDVDGDYAEVWNKQYESDYPSQVPETNLPIDRYLLGVSITHKRWQGAITIEDKQIISKAFDISE</sequence>
<name>A0A557P756_9VIBR</name>
<evidence type="ECO:0000313" key="2">
    <source>
        <dbReference type="EMBL" id="TVO36489.1"/>
    </source>
</evidence>
<dbReference type="OrthoDB" id="5914970at2"/>
<protein>
    <submittedName>
        <fullName evidence="2">DUF2861 family protein</fullName>
    </submittedName>
</protein>
<gene>
    <name evidence="2" type="ORF">FOF44_09080</name>
</gene>
<dbReference type="AlphaFoldDB" id="A0A557P756"/>